<proteinExistence type="predicted"/>
<dbReference type="Proteomes" id="UP001379533">
    <property type="component" value="Chromosome"/>
</dbReference>
<dbReference type="InterPro" id="IPR045175">
    <property type="entry name" value="M28_fam"/>
</dbReference>
<feature type="transmembrane region" description="Helical" evidence="1">
    <location>
        <begin position="256"/>
        <end position="276"/>
    </location>
</feature>
<feature type="transmembrane region" description="Helical" evidence="1">
    <location>
        <begin position="316"/>
        <end position="337"/>
    </location>
</feature>
<dbReference type="InterPro" id="IPR007484">
    <property type="entry name" value="Peptidase_M28"/>
</dbReference>
<evidence type="ECO:0000313" key="4">
    <source>
        <dbReference type="Proteomes" id="UP001379533"/>
    </source>
</evidence>
<keyword evidence="1" id="KW-1133">Transmembrane helix</keyword>
<protein>
    <submittedName>
        <fullName evidence="3">M28 family peptidase</fullName>
    </submittedName>
</protein>
<evidence type="ECO:0000313" key="3">
    <source>
        <dbReference type="EMBL" id="WXA98569.1"/>
    </source>
</evidence>
<feature type="transmembrane region" description="Helical" evidence="1">
    <location>
        <begin position="283"/>
        <end position="304"/>
    </location>
</feature>
<feature type="transmembrane region" description="Helical" evidence="1">
    <location>
        <begin position="349"/>
        <end position="382"/>
    </location>
</feature>
<dbReference type="PANTHER" id="PTHR12147:SF26">
    <property type="entry name" value="PEPTIDASE M28 DOMAIN-CONTAINING PROTEIN"/>
    <property type="match status" value="1"/>
</dbReference>
<dbReference type="PANTHER" id="PTHR12147">
    <property type="entry name" value="METALLOPEPTIDASE M28 FAMILY MEMBER"/>
    <property type="match status" value="1"/>
</dbReference>
<dbReference type="Pfam" id="PF04389">
    <property type="entry name" value="Peptidase_M28"/>
    <property type="match status" value="1"/>
</dbReference>
<sequence length="638" mass="67082">MGSEANAAVSERIVEVLRENGYTPAIVEGTVCGANAMCGRPRNIVVRGDNRWPRILVAAHYDSVPAGPGAADDGAGVATMLEMARAIAAGAKVTARPWLLFTDGEEAGLLGAALFEKEGAPHFDFVLNVDARGTGGPVFLFQSNPESARAVHWYAKASRHPHTSSLLQTIAEQLPNDTDFTVLDRDGTPGLNFAFIGHPLRYHTTADRIDHLDARSVQHLGEQILDLLSTQPPSGPDGRLVYFDVLGLLVVRWGEALNGLLAVAAFVACVAASVRLRPSRRAFVHAAIVAGTIPLAGLAAWPLVLLHPTPWVAAPLAFECAALSLGVLAGILASAWTASIDAWAGTWTLLAGLGIVLHVVLPGASFLLIVPSLVAGVAMLVAPSHAHALGALAWGLVLCEPAVAIYDGLGREGLCALAMMAALATVASSPGWRPTPRAAWAPAAALLVASLIAWRSVRVDARDPAGVWRIARSQHATWLLGALSEAFLPPRTAKLPPQEPPLPWQDFAFYADTGVPVRTASKPGAEFHVEQDRLVLTAGARPSRLALSVWLPNKGVALDINGQRVHPSPEAGWLRATWVGGSAATFTVSGPEAPRAVIAELLACHDDPACEDAPPLPAGAAEFQMGTVLELVYRSSNP</sequence>
<accession>A0ABZ2KKH5</accession>
<reference evidence="3 4" key="1">
    <citation type="submission" date="2021-12" db="EMBL/GenBank/DDBJ databases">
        <title>Discovery of the Pendulisporaceae a myxobacterial family with distinct sporulation behavior and unique specialized metabolism.</title>
        <authorList>
            <person name="Garcia R."/>
            <person name="Popoff A."/>
            <person name="Bader C.D."/>
            <person name="Loehr J."/>
            <person name="Walesch S."/>
            <person name="Walt C."/>
            <person name="Boldt J."/>
            <person name="Bunk B."/>
            <person name="Haeckl F.J.F.P.J."/>
            <person name="Gunesch A.P."/>
            <person name="Birkelbach J."/>
            <person name="Nuebel U."/>
            <person name="Pietschmann T."/>
            <person name="Bach T."/>
            <person name="Mueller R."/>
        </authorList>
    </citation>
    <scope>NUCLEOTIDE SEQUENCE [LARGE SCALE GENOMIC DNA]</scope>
    <source>
        <strain evidence="3 4">MSr12523</strain>
    </source>
</reference>
<keyword evidence="1" id="KW-0812">Transmembrane</keyword>
<evidence type="ECO:0000256" key="1">
    <source>
        <dbReference type="SAM" id="Phobius"/>
    </source>
</evidence>
<dbReference type="EMBL" id="CP089982">
    <property type="protein sequence ID" value="WXA98569.1"/>
    <property type="molecule type" value="Genomic_DNA"/>
</dbReference>
<feature type="domain" description="Peptidase M28" evidence="2">
    <location>
        <begin position="48"/>
        <end position="227"/>
    </location>
</feature>
<gene>
    <name evidence="3" type="ORF">LZC95_17260</name>
</gene>
<dbReference type="SUPFAM" id="SSF53187">
    <property type="entry name" value="Zn-dependent exopeptidases"/>
    <property type="match status" value="1"/>
</dbReference>
<keyword evidence="1" id="KW-0472">Membrane</keyword>
<dbReference type="RefSeq" id="WP_394849183.1">
    <property type="nucleotide sequence ID" value="NZ_CP089982.1"/>
</dbReference>
<name>A0ABZ2KKH5_9BACT</name>
<organism evidence="3 4">
    <name type="scientific">Pendulispora brunnea</name>
    <dbReference type="NCBI Taxonomy" id="2905690"/>
    <lineage>
        <taxon>Bacteria</taxon>
        <taxon>Pseudomonadati</taxon>
        <taxon>Myxococcota</taxon>
        <taxon>Myxococcia</taxon>
        <taxon>Myxococcales</taxon>
        <taxon>Sorangiineae</taxon>
        <taxon>Pendulisporaceae</taxon>
        <taxon>Pendulispora</taxon>
    </lineage>
</organism>
<keyword evidence="4" id="KW-1185">Reference proteome</keyword>
<evidence type="ECO:0000259" key="2">
    <source>
        <dbReference type="Pfam" id="PF04389"/>
    </source>
</evidence>
<dbReference type="Gene3D" id="3.40.630.10">
    <property type="entry name" value="Zn peptidases"/>
    <property type="match status" value="1"/>
</dbReference>